<protein>
    <submittedName>
        <fullName evidence="2">Chromosome initiation inhibitor</fullName>
    </submittedName>
</protein>
<dbReference type="Pfam" id="PF00126">
    <property type="entry name" value="HTH_1"/>
    <property type="match status" value="1"/>
</dbReference>
<proteinExistence type="predicted"/>
<dbReference type="InterPro" id="IPR036390">
    <property type="entry name" value="WH_DNA-bd_sf"/>
</dbReference>
<accession>A0A242MXE7</accession>
<evidence type="ECO:0000313" key="2">
    <source>
        <dbReference type="EMBL" id="OTP76111.1"/>
    </source>
</evidence>
<sequence>MGLISSLTLDQLRVLVTIGDEGSFSAAGRSLGRVQSAISQAVKNSKKPKASCCSIEPGNDRR</sequence>
<dbReference type="InterPro" id="IPR036388">
    <property type="entry name" value="WH-like_DNA-bd_sf"/>
</dbReference>
<evidence type="ECO:0000259" key="1">
    <source>
        <dbReference type="PROSITE" id="PS50931"/>
    </source>
</evidence>
<dbReference type="GO" id="GO:0003700">
    <property type="term" value="F:DNA-binding transcription factor activity"/>
    <property type="evidence" value="ECO:0007669"/>
    <property type="project" value="InterPro"/>
</dbReference>
<comment type="caution">
    <text evidence="2">The sequence shown here is derived from an EMBL/GenBank/DDBJ whole genome shotgun (WGS) entry which is preliminary data.</text>
</comment>
<dbReference type="EMBL" id="NBTZ01000042">
    <property type="protein sequence ID" value="OTP76111.1"/>
    <property type="molecule type" value="Genomic_DNA"/>
</dbReference>
<dbReference type="AlphaFoldDB" id="A0A242MXE7"/>
<gene>
    <name evidence="2" type="ORF">PAMC26577_11870</name>
</gene>
<dbReference type="Gene3D" id="1.10.10.10">
    <property type="entry name" value="Winged helix-like DNA-binding domain superfamily/Winged helix DNA-binding domain"/>
    <property type="match status" value="1"/>
</dbReference>
<dbReference type="InterPro" id="IPR000847">
    <property type="entry name" value="LysR_HTH_N"/>
</dbReference>
<name>A0A242MXE7_CABSO</name>
<feature type="domain" description="HTH lysR-type" evidence="1">
    <location>
        <begin position="7"/>
        <end position="44"/>
    </location>
</feature>
<dbReference type="PROSITE" id="PS50931">
    <property type="entry name" value="HTH_LYSR"/>
    <property type="match status" value="1"/>
</dbReference>
<dbReference type="Proteomes" id="UP000195221">
    <property type="component" value="Unassembled WGS sequence"/>
</dbReference>
<dbReference type="SUPFAM" id="SSF46785">
    <property type="entry name" value="Winged helix' DNA-binding domain"/>
    <property type="match status" value="1"/>
</dbReference>
<organism evidence="2 3">
    <name type="scientific">Caballeronia sordidicola</name>
    <name type="common">Burkholderia sordidicola</name>
    <dbReference type="NCBI Taxonomy" id="196367"/>
    <lineage>
        <taxon>Bacteria</taxon>
        <taxon>Pseudomonadati</taxon>
        <taxon>Pseudomonadota</taxon>
        <taxon>Betaproteobacteria</taxon>
        <taxon>Burkholderiales</taxon>
        <taxon>Burkholderiaceae</taxon>
        <taxon>Caballeronia</taxon>
    </lineage>
</organism>
<dbReference type="RefSeq" id="WP_256700943.1">
    <property type="nucleotide sequence ID" value="NZ_MSRG01000001.1"/>
</dbReference>
<evidence type="ECO:0000313" key="3">
    <source>
        <dbReference type="Proteomes" id="UP000195221"/>
    </source>
</evidence>
<reference evidence="2 3" key="1">
    <citation type="submission" date="2017-03" db="EMBL/GenBank/DDBJ databases">
        <title>Genome analysis of strain PAMC 26577.</title>
        <authorList>
            <person name="Oh H.-M."/>
            <person name="Yang J.-A."/>
        </authorList>
    </citation>
    <scope>NUCLEOTIDE SEQUENCE [LARGE SCALE GENOMIC DNA]</scope>
    <source>
        <strain evidence="2 3">PAMC 26577</strain>
    </source>
</reference>